<name>A0A2A2J840_9BILA</name>
<proteinExistence type="predicted"/>
<dbReference type="OrthoDB" id="5852690at2759"/>
<accession>A0A2A2J840</accession>
<evidence type="ECO:0000313" key="4">
    <source>
        <dbReference type="Proteomes" id="UP000218231"/>
    </source>
</evidence>
<evidence type="ECO:0000256" key="2">
    <source>
        <dbReference type="SAM" id="SignalP"/>
    </source>
</evidence>
<feature type="region of interest" description="Disordered" evidence="1">
    <location>
        <begin position="28"/>
        <end position="108"/>
    </location>
</feature>
<feature type="compositionally biased region" description="Basic and acidic residues" evidence="1">
    <location>
        <begin position="96"/>
        <end position="108"/>
    </location>
</feature>
<evidence type="ECO:0000256" key="1">
    <source>
        <dbReference type="SAM" id="MobiDB-lite"/>
    </source>
</evidence>
<comment type="caution">
    <text evidence="3">The sequence shown here is derived from an EMBL/GenBank/DDBJ whole genome shotgun (WGS) entry which is preliminary data.</text>
</comment>
<keyword evidence="2" id="KW-0732">Signal</keyword>
<evidence type="ECO:0008006" key="5">
    <source>
        <dbReference type="Google" id="ProtNLM"/>
    </source>
</evidence>
<evidence type="ECO:0000313" key="3">
    <source>
        <dbReference type="EMBL" id="PAV57774.1"/>
    </source>
</evidence>
<dbReference type="EMBL" id="LIAE01010624">
    <property type="protein sequence ID" value="PAV57774.1"/>
    <property type="molecule type" value="Genomic_DNA"/>
</dbReference>
<organism evidence="3 4">
    <name type="scientific">Diploscapter pachys</name>
    <dbReference type="NCBI Taxonomy" id="2018661"/>
    <lineage>
        <taxon>Eukaryota</taxon>
        <taxon>Metazoa</taxon>
        <taxon>Ecdysozoa</taxon>
        <taxon>Nematoda</taxon>
        <taxon>Chromadorea</taxon>
        <taxon>Rhabditida</taxon>
        <taxon>Rhabditina</taxon>
        <taxon>Rhabditomorpha</taxon>
        <taxon>Rhabditoidea</taxon>
        <taxon>Rhabditidae</taxon>
        <taxon>Diploscapter</taxon>
    </lineage>
</organism>
<dbReference type="AlphaFoldDB" id="A0A2A2J840"/>
<keyword evidence="4" id="KW-1185">Reference proteome</keyword>
<feature type="chain" id="PRO_5013104488" description="Secreted protein" evidence="2">
    <location>
        <begin position="22"/>
        <end position="108"/>
    </location>
</feature>
<reference evidence="3 4" key="1">
    <citation type="journal article" date="2017" name="Curr. Biol.">
        <title>Genome architecture and evolution of a unichromosomal asexual nematode.</title>
        <authorList>
            <person name="Fradin H."/>
            <person name="Zegar C."/>
            <person name="Gutwein M."/>
            <person name="Lucas J."/>
            <person name="Kovtun M."/>
            <person name="Corcoran D."/>
            <person name="Baugh L.R."/>
            <person name="Kiontke K."/>
            <person name="Gunsalus K."/>
            <person name="Fitch D.H."/>
            <person name="Piano F."/>
        </authorList>
    </citation>
    <scope>NUCLEOTIDE SEQUENCE [LARGE SCALE GENOMIC DNA]</scope>
    <source>
        <strain evidence="3">PF1309</strain>
    </source>
</reference>
<protein>
    <recommendedName>
        <fullName evidence="5">Secreted protein</fullName>
    </recommendedName>
</protein>
<feature type="signal peptide" evidence="2">
    <location>
        <begin position="1"/>
        <end position="21"/>
    </location>
</feature>
<gene>
    <name evidence="3" type="ORF">WR25_05093</name>
</gene>
<dbReference type="Proteomes" id="UP000218231">
    <property type="component" value="Unassembled WGS sequence"/>
</dbReference>
<sequence>MRSALIVSASIVLILVSYSQAMPVEGDELHQNIGGGVPHPSSQRGQELSGKVGGGVPYPQSPEGQALSGNSGDKSVLEGGTQVKPWLKNQPNINQIRKEHAAEQNEQN</sequence>